<feature type="region of interest" description="Disordered" evidence="1">
    <location>
        <begin position="136"/>
        <end position="159"/>
    </location>
</feature>
<feature type="chain" id="PRO_5029677203" evidence="2">
    <location>
        <begin position="27"/>
        <end position="539"/>
    </location>
</feature>
<feature type="compositionally biased region" description="Polar residues" evidence="1">
    <location>
        <begin position="419"/>
        <end position="440"/>
    </location>
</feature>
<dbReference type="Proteomes" id="UP000448292">
    <property type="component" value="Unassembled WGS sequence"/>
</dbReference>
<dbReference type="RefSeq" id="WP_144303138.1">
    <property type="nucleotide sequence ID" value="NZ_QMIE01000008.1"/>
</dbReference>
<feature type="signal peptide" evidence="2">
    <location>
        <begin position="1"/>
        <end position="26"/>
    </location>
</feature>
<reference evidence="3 4" key="1">
    <citation type="submission" date="2018-06" db="EMBL/GenBank/DDBJ databases">
        <title>Complete genome of Desulfovibrio indonesiensis P37SLT.</title>
        <authorList>
            <person name="Crispim J.S."/>
            <person name="Vidigal P.M.P."/>
            <person name="Silva L.C.F."/>
            <person name="Laguardia C.N."/>
            <person name="Araujo L.C."/>
            <person name="Dias R.S."/>
            <person name="Sousa M.P."/>
            <person name="Paula S.O."/>
            <person name="Silva C."/>
        </authorList>
    </citation>
    <scope>NUCLEOTIDE SEQUENCE [LARGE SCALE GENOMIC DNA]</scope>
    <source>
        <strain evidence="3 4">P37SLT</strain>
    </source>
</reference>
<evidence type="ECO:0000313" key="3">
    <source>
        <dbReference type="EMBL" id="TVM17180.1"/>
    </source>
</evidence>
<sequence length="539" mass="57695">MKSRLAILLSIMTLTAAVLWTSTVLAATCADILKNGRRFDAVVTASSGRLLSRGPFAVTEIRTGNEGELVFSAAYTPESAAPMQLSGLVRDGKVSMIVDDSVLPEDTGHPAWLGGCSETGITGRIGGDERFELLPITTTDSEPAEDNAKATQPARDKDYWPAAAEAPIIIPEPEDILPPESNASEQHGVDTLPELPRPDADNETGLATGEDEDPVARALRELAAESNATTSAEPSPHADGYAIRNETTPDAEGKDLADSGANATFDMAEADCRYLPRFVFQDEFPSMRLSPIHSTSADIPGEGRVCFLTLQAGEGSEADVDFAFYTGAGPLAIMRGPGIPVTVRGLSLRDLSGDNAPEVIAVMQRTDGGYENRVYWSEKKAKGFVWVDDPAVNRHVSGESSVDGVIAIITGEKISTVSAGNNDAVSSESQYSAPREQSLTPEPIQRERATPPSWVQAGDFRVGDVMDLTGRFARAPGGLLFNTHGSVLDTVYVVDAMPPDDEARLGELTRRDSRIAAEVMQLETREGKRVVRIQVLQVQ</sequence>
<comment type="caution">
    <text evidence="3">The sequence shown here is derived from an EMBL/GenBank/DDBJ whole genome shotgun (WGS) entry which is preliminary data.</text>
</comment>
<evidence type="ECO:0000256" key="2">
    <source>
        <dbReference type="SAM" id="SignalP"/>
    </source>
</evidence>
<feature type="region of interest" description="Disordered" evidence="1">
    <location>
        <begin position="224"/>
        <end position="258"/>
    </location>
</feature>
<feature type="region of interest" description="Disordered" evidence="1">
    <location>
        <begin position="173"/>
        <end position="210"/>
    </location>
</feature>
<dbReference type="AlphaFoldDB" id="A0A7M3MED1"/>
<feature type="region of interest" description="Disordered" evidence="1">
    <location>
        <begin position="419"/>
        <end position="451"/>
    </location>
</feature>
<evidence type="ECO:0000313" key="4">
    <source>
        <dbReference type="Proteomes" id="UP000448292"/>
    </source>
</evidence>
<dbReference type="EMBL" id="QMIE01000008">
    <property type="protein sequence ID" value="TVM17180.1"/>
    <property type="molecule type" value="Genomic_DNA"/>
</dbReference>
<dbReference type="OrthoDB" id="1743319at2"/>
<organism evidence="3 4">
    <name type="scientific">Oceanidesulfovibrio indonesiensis</name>
    <dbReference type="NCBI Taxonomy" id="54767"/>
    <lineage>
        <taxon>Bacteria</taxon>
        <taxon>Pseudomonadati</taxon>
        <taxon>Thermodesulfobacteriota</taxon>
        <taxon>Desulfovibrionia</taxon>
        <taxon>Desulfovibrionales</taxon>
        <taxon>Desulfovibrionaceae</taxon>
        <taxon>Oceanidesulfovibrio</taxon>
    </lineage>
</organism>
<name>A0A7M3MED1_9BACT</name>
<keyword evidence="2" id="KW-0732">Signal</keyword>
<gene>
    <name evidence="3" type="ORF">DPQ33_10340</name>
</gene>
<keyword evidence="4" id="KW-1185">Reference proteome</keyword>
<accession>A0A7M3MED1</accession>
<protein>
    <submittedName>
        <fullName evidence="3">Uncharacterized protein</fullName>
    </submittedName>
</protein>
<proteinExistence type="predicted"/>
<evidence type="ECO:0000256" key="1">
    <source>
        <dbReference type="SAM" id="MobiDB-lite"/>
    </source>
</evidence>